<feature type="domain" description="DUF1206" evidence="2">
    <location>
        <begin position="18"/>
        <end position="85"/>
    </location>
</feature>
<dbReference type="Pfam" id="PF06724">
    <property type="entry name" value="DUF1206"/>
    <property type="match status" value="3"/>
</dbReference>
<evidence type="ECO:0000256" key="1">
    <source>
        <dbReference type="SAM" id="Phobius"/>
    </source>
</evidence>
<gene>
    <name evidence="3" type="ORF">SAMN04487955_106116</name>
</gene>
<dbReference type="EMBL" id="FPBP01000006">
    <property type="protein sequence ID" value="SFU69222.1"/>
    <property type="molecule type" value="Genomic_DNA"/>
</dbReference>
<feature type="transmembrane region" description="Helical" evidence="1">
    <location>
        <begin position="101"/>
        <end position="126"/>
    </location>
</feature>
<reference evidence="4" key="1">
    <citation type="submission" date="2016-10" db="EMBL/GenBank/DDBJ databases">
        <authorList>
            <person name="Varghese N."/>
            <person name="Submissions S."/>
        </authorList>
    </citation>
    <scope>NUCLEOTIDE SEQUENCE [LARGE SCALE GENOMIC DNA]</scope>
    <source>
        <strain evidence="4">CGMCC 1.6981</strain>
    </source>
</reference>
<dbReference type="OrthoDB" id="5702018at2"/>
<feature type="transmembrane region" description="Helical" evidence="1">
    <location>
        <begin position="198"/>
        <end position="219"/>
    </location>
</feature>
<dbReference type="RefSeq" id="WP_089795450.1">
    <property type="nucleotide sequence ID" value="NZ_FPBP01000006.1"/>
</dbReference>
<feature type="transmembrane region" description="Helical" evidence="1">
    <location>
        <begin position="20"/>
        <end position="43"/>
    </location>
</feature>
<accession>A0A1I7I8D2</accession>
<dbReference type="InterPro" id="IPR009597">
    <property type="entry name" value="DUF1206"/>
</dbReference>
<protein>
    <recommendedName>
        <fullName evidence="2">DUF1206 domain-containing protein</fullName>
    </recommendedName>
</protein>
<dbReference type="AlphaFoldDB" id="A0A1I7I8D2"/>
<feature type="transmembrane region" description="Helical" evidence="1">
    <location>
        <begin position="146"/>
        <end position="166"/>
    </location>
</feature>
<evidence type="ECO:0000313" key="3">
    <source>
        <dbReference type="EMBL" id="SFU69222.1"/>
    </source>
</evidence>
<sequence>MTRPIASLRQGVSLAARAGYVAKGVVYLLIGGFAFMAAMGLGGDNVGSKGAINQLITKPFGDIMLGLLGVGLFAYALWRLLQALMDTENLGAGLKGIVSRLAFLVSSLTHASLGVYCVDLLSSLAMSSGNSSPEDRTAQLMGHQGGIYLIALVGLVLIGVGFRQFVRAYKRSYLDNWYRKDMSTTLRRLAEVVTRWGLTARGLVFQIIGGLLCLAAWHADPNQAEGLGGALNVLAAQPFGPWLLGAVALGLFSYGLYCLINAAFRDTTID</sequence>
<feature type="domain" description="DUF1206" evidence="2">
    <location>
        <begin position="197"/>
        <end position="265"/>
    </location>
</feature>
<feature type="transmembrane region" description="Helical" evidence="1">
    <location>
        <begin position="63"/>
        <end position="81"/>
    </location>
</feature>
<keyword evidence="1" id="KW-0472">Membrane</keyword>
<keyword evidence="4" id="KW-1185">Reference proteome</keyword>
<feature type="transmembrane region" description="Helical" evidence="1">
    <location>
        <begin position="239"/>
        <end position="264"/>
    </location>
</feature>
<name>A0A1I7I8D2_9GAMM</name>
<dbReference type="STRING" id="463301.SAMN04487955_106116"/>
<proteinExistence type="predicted"/>
<keyword evidence="1" id="KW-1133">Transmembrane helix</keyword>
<organism evidence="3 4">
    <name type="scientific">Halomonas korlensis</name>
    <dbReference type="NCBI Taxonomy" id="463301"/>
    <lineage>
        <taxon>Bacteria</taxon>
        <taxon>Pseudomonadati</taxon>
        <taxon>Pseudomonadota</taxon>
        <taxon>Gammaproteobacteria</taxon>
        <taxon>Oceanospirillales</taxon>
        <taxon>Halomonadaceae</taxon>
        <taxon>Halomonas</taxon>
    </lineage>
</organism>
<keyword evidence="1" id="KW-0812">Transmembrane</keyword>
<feature type="domain" description="DUF1206" evidence="2">
    <location>
        <begin position="103"/>
        <end position="171"/>
    </location>
</feature>
<evidence type="ECO:0000313" key="4">
    <source>
        <dbReference type="Proteomes" id="UP000198693"/>
    </source>
</evidence>
<evidence type="ECO:0000259" key="2">
    <source>
        <dbReference type="Pfam" id="PF06724"/>
    </source>
</evidence>
<dbReference type="Proteomes" id="UP000198693">
    <property type="component" value="Unassembled WGS sequence"/>
</dbReference>